<organism evidence="1 2">
    <name type="scientific">Vombatus ursinus</name>
    <name type="common">Common wombat</name>
    <dbReference type="NCBI Taxonomy" id="29139"/>
    <lineage>
        <taxon>Eukaryota</taxon>
        <taxon>Metazoa</taxon>
        <taxon>Chordata</taxon>
        <taxon>Craniata</taxon>
        <taxon>Vertebrata</taxon>
        <taxon>Euteleostomi</taxon>
        <taxon>Mammalia</taxon>
        <taxon>Metatheria</taxon>
        <taxon>Diprotodontia</taxon>
        <taxon>Vombatidae</taxon>
        <taxon>Vombatus</taxon>
    </lineage>
</organism>
<dbReference type="InterPro" id="IPR027886">
    <property type="entry name" value="SPMIP4"/>
</dbReference>
<dbReference type="GeneTree" id="ENSGT00390000015236"/>
<dbReference type="Ensembl" id="ENSVURT00010000785.1">
    <property type="protein sequence ID" value="ENSVURP00010000671.1"/>
    <property type="gene ID" value="ENSVURG00010000574.1"/>
</dbReference>
<accession>A0A4X2LLB7</accession>
<protein>
    <submittedName>
        <fullName evidence="1">Uncharacterized protein</fullName>
    </submittedName>
</protein>
<proteinExistence type="predicted"/>
<dbReference type="Ensembl" id="ENSVURT00010029476.1">
    <property type="protein sequence ID" value="ENSVURP00010025884.1"/>
    <property type="gene ID" value="ENSVURG00010019827.1"/>
</dbReference>
<reference evidence="2" key="1">
    <citation type="submission" date="2018-12" db="EMBL/GenBank/DDBJ databases">
        <authorList>
            <person name="Yazar S."/>
        </authorList>
    </citation>
    <scope>NUCLEOTIDE SEQUENCE [LARGE SCALE GENOMIC DNA]</scope>
</reference>
<dbReference type="AlphaFoldDB" id="A0A4X2LLB7"/>
<evidence type="ECO:0000313" key="1">
    <source>
        <dbReference type="Ensembl" id="ENSVURP00010025884.1"/>
    </source>
</evidence>
<evidence type="ECO:0000313" key="2">
    <source>
        <dbReference type="Proteomes" id="UP000314987"/>
    </source>
</evidence>
<gene>
    <name evidence="1" type="primary">SPMIP4</name>
</gene>
<keyword evidence="2" id="KW-1185">Reference proteome</keyword>
<reference evidence="1" key="2">
    <citation type="submission" date="2025-05" db="UniProtKB">
        <authorList>
            <consortium name="Ensembl"/>
        </authorList>
    </citation>
    <scope>IDENTIFICATION</scope>
</reference>
<dbReference type="PANTHER" id="PTHR31393">
    <property type="entry name" value="C5ORF31"/>
    <property type="match status" value="1"/>
</dbReference>
<dbReference type="Proteomes" id="UP000314987">
    <property type="component" value="Unassembled WGS sequence"/>
</dbReference>
<dbReference type="PANTHER" id="PTHR31393:SF2">
    <property type="entry name" value="CHROMOSOME 7 OPEN READING FRAME 31"/>
    <property type="match status" value="1"/>
</dbReference>
<name>A0A4X2LLB7_VOMUR</name>
<dbReference type="Pfam" id="PF15093">
    <property type="entry name" value="SPMIP4-like"/>
    <property type="match status" value="1"/>
</dbReference>
<dbReference type="GO" id="GO:0005813">
    <property type="term" value="C:centrosome"/>
    <property type="evidence" value="ECO:0007669"/>
    <property type="project" value="TreeGrafter"/>
</dbReference>
<dbReference type="OMA" id="DFPKCVE"/>
<sequence length="588" mass="67146">MEVCHDLPYYYGQLEGSDILSKTMASNEIHTPLQVPARITASEDRYQDFRQSNPVPKVPWGTEREYGAMVPISVPEEHRPKPEPPRFFGKGHKHYGFGGDPWPRGIPIQQFYHLTQNKKSNLYDNDSLPLCVGFPVGHPYQTHISRCAMFPTFTSPKDINTSLVASVQQPFPATMPAGPYETTVLKKTKGNPYRHENLDFPSDSRKKALHWPGQHVYYDLPKHIHKNTQIFYPKPPKLLAPNTTLSMLDPLLSLREANIQRNLERSHWITSYTHDFTGSGPVNPLELDDFHGKEVATLTGQIGFDPPPQEQSHPEFLPTRPLEGRIARILQGRRPRDSVVIAQRLPLCPQCTPSVLCRVHSVVPSHAEMMLIKGSTPAGPVARKNPISEMEEMIGNGVIPPSPPHCKTKEDMYDLSKIYEPNPYSKITDTYRNDALYWRQLSIRPTSQTHVEPEDFLCYDNMKPSRLDQYIVWHNPVGLSKPSVLPELAEQKPPFSPCHCFINKPQEYPQIPDKGSQGDKNPLLKWFPNAGLARPQTCLLKLQDSFSKTGACRRFQESIVEERKDLQDSEHLGMRHNFYNYNVDYFFN</sequence>